<comment type="caution">
    <text evidence="20">The sequence shown here is derived from an EMBL/GenBank/DDBJ whole genome shotgun (WGS) entry which is preliminary data.</text>
</comment>
<evidence type="ECO:0000256" key="14">
    <source>
        <dbReference type="ARBA" id="ARBA00025228"/>
    </source>
</evidence>
<dbReference type="UniPathway" id="UPA00148">
    <property type="reaction ID" value="UER00238"/>
</dbReference>
<protein>
    <recommendedName>
        <fullName evidence="6">Adenosylcobinamide-GDP ribazoletransferase</fullName>
        <ecNumber evidence="5">2.7.8.26</ecNumber>
    </recommendedName>
    <alternativeName>
        <fullName evidence="16">Cobalamin synthase</fullName>
    </alternativeName>
    <alternativeName>
        <fullName evidence="15">Cobalamin-5'-phosphate synthase</fullName>
    </alternativeName>
</protein>
<keyword evidence="12 19" id="KW-1133">Transmembrane helix</keyword>
<dbReference type="GO" id="GO:0005886">
    <property type="term" value="C:plasma membrane"/>
    <property type="evidence" value="ECO:0007669"/>
    <property type="project" value="UniProtKB-SubCell"/>
</dbReference>
<keyword evidence="9" id="KW-0808">Transferase</keyword>
<keyword evidence="13 19" id="KW-0472">Membrane</keyword>
<keyword evidence="7" id="KW-1003">Cell membrane</keyword>
<sequence length="272" mass="29744">MKTPSLKGFGTALRTLTLISWPFKARSFKARSFKEGEAFSESLYWFPVVGLLLGLILYGISLPYGLLSSPRWPEGVALLIIAVEIWLTRGLHLDGLADWADSIGGLQGKEKRLSIMKDSSLGVFGGLALIVSLLAKWIAIERLLVSGSIIWLPIIFVVSKDMMVELITTLPYARNGEGTAKPFVDQASGKQRVVSHIISLLLCAPFGPLALIFFGAGLLETRIFRIRCRDRFGGITGDLLGTANEMVYISLLIVCALPGSKILSYTGWGWLI</sequence>
<evidence type="ECO:0000256" key="13">
    <source>
        <dbReference type="ARBA" id="ARBA00023136"/>
    </source>
</evidence>
<proteinExistence type="inferred from homology"/>
<feature type="transmembrane region" description="Helical" evidence="19">
    <location>
        <begin position="193"/>
        <end position="219"/>
    </location>
</feature>
<gene>
    <name evidence="20" type="ORF">S01H4_13287</name>
</gene>
<comment type="function">
    <text evidence="14">Joins adenosylcobinamide-GDP and alpha-ribazole to generate adenosylcobalamin (Ado-cobalamin). Also synthesizes adenosylcobalamin 5'-phosphate from adenosylcobinamide-GDP and alpha-ribazole 5'-phosphate.</text>
</comment>
<keyword evidence="10 19" id="KW-0812">Transmembrane</keyword>
<feature type="transmembrane region" description="Helical" evidence="19">
    <location>
        <begin position="121"/>
        <end position="139"/>
    </location>
</feature>
<comment type="subcellular location">
    <subcellularLocation>
        <location evidence="2">Cell membrane</location>
        <topology evidence="2">Multi-pass membrane protein</topology>
    </subcellularLocation>
</comment>
<evidence type="ECO:0000256" key="2">
    <source>
        <dbReference type="ARBA" id="ARBA00004651"/>
    </source>
</evidence>
<dbReference type="InterPro" id="IPR003805">
    <property type="entry name" value="CobS"/>
</dbReference>
<evidence type="ECO:0000256" key="16">
    <source>
        <dbReference type="ARBA" id="ARBA00032853"/>
    </source>
</evidence>
<comment type="similarity">
    <text evidence="4">Belongs to the CobS family.</text>
</comment>
<evidence type="ECO:0000256" key="15">
    <source>
        <dbReference type="ARBA" id="ARBA00032605"/>
    </source>
</evidence>
<feature type="transmembrane region" description="Helical" evidence="19">
    <location>
        <begin position="43"/>
        <end position="64"/>
    </location>
</feature>
<accession>X0YFG6</accession>
<dbReference type="PANTHER" id="PTHR34148">
    <property type="entry name" value="ADENOSYLCOBINAMIDE-GDP RIBAZOLETRANSFERASE"/>
    <property type="match status" value="1"/>
</dbReference>
<keyword evidence="11" id="KW-0460">Magnesium</keyword>
<dbReference type="GO" id="GO:0051073">
    <property type="term" value="F:adenosylcobinamide-GDP ribazoletransferase activity"/>
    <property type="evidence" value="ECO:0007669"/>
    <property type="project" value="UniProtKB-EC"/>
</dbReference>
<evidence type="ECO:0000256" key="6">
    <source>
        <dbReference type="ARBA" id="ARBA00015850"/>
    </source>
</evidence>
<evidence type="ECO:0000256" key="12">
    <source>
        <dbReference type="ARBA" id="ARBA00022989"/>
    </source>
</evidence>
<evidence type="ECO:0000256" key="3">
    <source>
        <dbReference type="ARBA" id="ARBA00004663"/>
    </source>
</evidence>
<keyword evidence="8" id="KW-0169">Cobalamin biosynthesis</keyword>
<reference evidence="20" key="1">
    <citation type="journal article" date="2014" name="Front. Microbiol.">
        <title>High frequency of phylogenetically diverse reductive dehalogenase-homologous genes in deep subseafloor sedimentary metagenomes.</title>
        <authorList>
            <person name="Kawai M."/>
            <person name="Futagami T."/>
            <person name="Toyoda A."/>
            <person name="Takaki Y."/>
            <person name="Nishi S."/>
            <person name="Hori S."/>
            <person name="Arai W."/>
            <person name="Tsubouchi T."/>
            <person name="Morono Y."/>
            <person name="Uchiyama I."/>
            <person name="Ito T."/>
            <person name="Fujiyama A."/>
            <person name="Inagaki F."/>
            <person name="Takami H."/>
        </authorList>
    </citation>
    <scope>NUCLEOTIDE SEQUENCE</scope>
    <source>
        <strain evidence="20">Expedition CK06-06</strain>
    </source>
</reference>
<evidence type="ECO:0000256" key="5">
    <source>
        <dbReference type="ARBA" id="ARBA00013200"/>
    </source>
</evidence>
<evidence type="ECO:0000256" key="1">
    <source>
        <dbReference type="ARBA" id="ARBA00001946"/>
    </source>
</evidence>
<evidence type="ECO:0000256" key="8">
    <source>
        <dbReference type="ARBA" id="ARBA00022573"/>
    </source>
</evidence>
<name>X0YFG6_9ZZZZ</name>
<evidence type="ECO:0000256" key="19">
    <source>
        <dbReference type="SAM" id="Phobius"/>
    </source>
</evidence>
<evidence type="ECO:0000256" key="11">
    <source>
        <dbReference type="ARBA" id="ARBA00022842"/>
    </source>
</evidence>
<dbReference type="Pfam" id="PF02654">
    <property type="entry name" value="CobS"/>
    <property type="match status" value="1"/>
</dbReference>
<dbReference type="EMBL" id="BART01005862">
    <property type="protein sequence ID" value="GAG54600.1"/>
    <property type="molecule type" value="Genomic_DNA"/>
</dbReference>
<evidence type="ECO:0000313" key="20">
    <source>
        <dbReference type="EMBL" id="GAG54600.1"/>
    </source>
</evidence>
<evidence type="ECO:0000256" key="9">
    <source>
        <dbReference type="ARBA" id="ARBA00022679"/>
    </source>
</evidence>
<evidence type="ECO:0000256" key="4">
    <source>
        <dbReference type="ARBA" id="ARBA00010561"/>
    </source>
</evidence>
<dbReference type="PANTHER" id="PTHR34148:SF1">
    <property type="entry name" value="ADENOSYLCOBINAMIDE-GDP RIBAZOLETRANSFERASE"/>
    <property type="match status" value="1"/>
</dbReference>
<evidence type="ECO:0000256" key="17">
    <source>
        <dbReference type="ARBA" id="ARBA00048623"/>
    </source>
</evidence>
<organism evidence="20">
    <name type="scientific">marine sediment metagenome</name>
    <dbReference type="NCBI Taxonomy" id="412755"/>
    <lineage>
        <taxon>unclassified sequences</taxon>
        <taxon>metagenomes</taxon>
        <taxon>ecological metagenomes</taxon>
    </lineage>
</organism>
<dbReference type="HAMAP" id="MF_00719">
    <property type="entry name" value="CobS"/>
    <property type="match status" value="1"/>
</dbReference>
<evidence type="ECO:0000256" key="18">
    <source>
        <dbReference type="ARBA" id="ARBA00049504"/>
    </source>
</evidence>
<evidence type="ECO:0000256" key="10">
    <source>
        <dbReference type="ARBA" id="ARBA00022692"/>
    </source>
</evidence>
<comment type="catalytic activity">
    <reaction evidence="17">
        <text>alpha-ribazole + adenosylcob(III)inamide-GDP = adenosylcob(III)alamin + GMP + H(+)</text>
        <dbReference type="Rhea" id="RHEA:16049"/>
        <dbReference type="ChEBI" id="CHEBI:10329"/>
        <dbReference type="ChEBI" id="CHEBI:15378"/>
        <dbReference type="ChEBI" id="CHEBI:18408"/>
        <dbReference type="ChEBI" id="CHEBI:58115"/>
        <dbReference type="ChEBI" id="CHEBI:60487"/>
        <dbReference type="EC" id="2.7.8.26"/>
    </reaction>
</comment>
<dbReference type="AlphaFoldDB" id="X0YFG6"/>
<comment type="catalytic activity">
    <reaction evidence="18">
        <text>alpha-ribazole 5'-phosphate + adenosylcob(III)inamide-GDP = adenosylcob(III)alamin 5'-phosphate + GMP + H(+)</text>
        <dbReference type="Rhea" id="RHEA:23560"/>
        <dbReference type="ChEBI" id="CHEBI:15378"/>
        <dbReference type="ChEBI" id="CHEBI:57918"/>
        <dbReference type="ChEBI" id="CHEBI:58115"/>
        <dbReference type="ChEBI" id="CHEBI:60487"/>
        <dbReference type="ChEBI" id="CHEBI:60493"/>
        <dbReference type="EC" id="2.7.8.26"/>
    </reaction>
</comment>
<evidence type="ECO:0000256" key="7">
    <source>
        <dbReference type="ARBA" id="ARBA00022475"/>
    </source>
</evidence>
<dbReference type="GO" id="GO:0008818">
    <property type="term" value="F:cobalamin 5'-phosphate synthase activity"/>
    <property type="evidence" value="ECO:0007669"/>
    <property type="project" value="InterPro"/>
</dbReference>
<comment type="pathway">
    <text evidence="3">Cofactor biosynthesis; adenosylcobalamin biosynthesis; adenosylcobalamin from cob(II)yrinate a,c-diamide: step 7/7.</text>
</comment>
<dbReference type="EC" id="2.7.8.26" evidence="5"/>
<dbReference type="GO" id="GO:0009236">
    <property type="term" value="P:cobalamin biosynthetic process"/>
    <property type="evidence" value="ECO:0007669"/>
    <property type="project" value="UniProtKB-UniPathway"/>
</dbReference>
<comment type="cofactor">
    <cofactor evidence="1">
        <name>Mg(2+)</name>
        <dbReference type="ChEBI" id="CHEBI:18420"/>
    </cofactor>
</comment>